<evidence type="ECO:0000256" key="2">
    <source>
        <dbReference type="ARBA" id="ARBA00005179"/>
    </source>
</evidence>
<evidence type="ECO:0000256" key="8">
    <source>
        <dbReference type="ARBA" id="ARBA00023033"/>
    </source>
</evidence>
<dbReference type="InterPro" id="IPR017972">
    <property type="entry name" value="Cyt_P450_CS"/>
</dbReference>
<dbReference type="PANTHER" id="PTHR46300">
    <property type="entry name" value="P450, PUTATIVE (EUROFUNG)-RELATED-RELATED"/>
    <property type="match status" value="1"/>
</dbReference>
<name>A0A409XXC5_9AGAR</name>
<evidence type="ECO:0000256" key="1">
    <source>
        <dbReference type="ARBA" id="ARBA00001971"/>
    </source>
</evidence>
<comment type="similarity">
    <text evidence="3">Belongs to the cytochrome P450 family.</text>
</comment>
<dbReference type="GO" id="GO:0016705">
    <property type="term" value="F:oxidoreductase activity, acting on paired donors, with incorporation or reduction of molecular oxygen"/>
    <property type="evidence" value="ECO:0007669"/>
    <property type="project" value="InterPro"/>
</dbReference>
<keyword evidence="4" id="KW-0349">Heme</keyword>
<keyword evidence="9" id="KW-0732">Signal</keyword>
<dbReference type="Gene3D" id="1.10.630.10">
    <property type="entry name" value="Cytochrome P450"/>
    <property type="match status" value="2"/>
</dbReference>
<dbReference type="InterPro" id="IPR036396">
    <property type="entry name" value="Cyt_P450_sf"/>
</dbReference>
<keyword evidence="11" id="KW-1185">Reference proteome</keyword>
<dbReference type="STRING" id="231916.A0A409XXC5"/>
<accession>A0A409XXC5</accession>
<feature type="chain" id="PRO_5019083253" description="Cytochrome P450" evidence="9">
    <location>
        <begin position="22"/>
        <end position="995"/>
    </location>
</feature>
<evidence type="ECO:0000313" key="10">
    <source>
        <dbReference type="EMBL" id="PPQ95419.1"/>
    </source>
</evidence>
<proteinExistence type="inferred from homology"/>
<feature type="signal peptide" evidence="9">
    <location>
        <begin position="1"/>
        <end position="21"/>
    </location>
</feature>
<dbReference type="Pfam" id="PF00067">
    <property type="entry name" value="p450"/>
    <property type="match status" value="2"/>
</dbReference>
<comment type="pathway">
    <text evidence="2">Secondary metabolite biosynthesis.</text>
</comment>
<evidence type="ECO:0000313" key="11">
    <source>
        <dbReference type="Proteomes" id="UP000284706"/>
    </source>
</evidence>
<keyword evidence="8" id="KW-0503">Monooxygenase</keyword>
<dbReference type="GO" id="GO:0004497">
    <property type="term" value="F:monooxygenase activity"/>
    <property type="evidence" value="ECO:0007669"/>
    <property type="project" value="UniProtKB-KW"/>
</dbReference>
<comment type="cofactor">
    <cofactor evidence="1">
        <name>heme</name>
        <dbReference type="ChEBI" id="CHEBI:30413"/>
    </cofactor>
</comment>
<dbReference type="GO" id="GO:0005506">
    <property type="term" value="F:iron ion binding"/>
    <property type="evidence" value="ECO:0007669"/>
    <property type="project" value="InterPro"/>
</dbReference>
<reference evidence="10 11" key="1">
    <citation type="journal article" date="2018" name="Evol. Lett.">
        <title>Horizontal gene cluster transfer increased hallucinogenic mushroom diversity.</title>
        <authorList>
            <person name="Reynolds H.T."/>
            <person name="Vijayakumar V."/>
            <person name="Gluck-Thaler E."/>
            <person name="Korotkin H.B."/>
            <person name="Matheny P.B."/>
            <person name="Slot J.C."/>
        </authorList>
    </citation>
    <scope>NUCLEOTIDE SEQUENCE [LARGE SCALE GENOMIC DNA]</scope>
    <source>
        <strain evidence="10 11">SRW20</strain>
    </source>
</reference>
<dbReference type="OrthoDB" id="2789670at2759"/>
<evidence type="ECO:0008006" key="12">
    <source>
        <dbReference type="Google" id="ProtNLM"/>
    </source>
</evidence>
<evidence type="ECO:0000256" key="7">
    <source>
        <dbReference type="ARBA" id="ARBA00023004"/>
    </source>
</evidence>
<evidence type="ECO:0000256" key="6">
    <source>
        <dbReference type="ARBA" id="ARBA00023002"/>
    </source>
</evidence>
<evidence type="ECO:0000256" key="3">
    <source>
        <dbReference type="ARBA" id="ARBA00010617"/>
    </source>
</evidence>
<keyword evidence="7" id="KW-0408">Iron</keyword>
<dbReference type="CDD" id="cd11065">
    <property type="entry name" value="CYP64-like"/>
    <property type="match status" value="2"/>
</dbReference>
<keyword evidence="5" id="KW-0479">Metal-binding</keyword>
<dbReference type="PANTHER" id="PTHR46300:SF5">
    <property type="entry name" value="CYTOCHROME P450"/>
    <property type="match status" value="1"/>
</dbReference>
<dbReference type="InterPro" id="IPR002401">
    <property type="entry name" value="Cyt_P450_E_grp-I"/>
</dbReference>
<dbReference type="AlphaFoldDB" id="A0A409XXC5"/>
<gene>
    <name evidence="10" type="ORF">CVT26_008440</name>
</gene>
<evidence type="ECO:0000256" key="5">
    <source>
        <dbReference type="ARBA" id="ARBA00022723"/>
    </source>
</evidence>
<dbReference type="PRINTS" id="PR00463">
    <property type="entry name" value="EP450I"/>
</dbReference>
<organism evidence="10 11">
    <name type="scientific">Gymnopilus dilepis</name>
    <dbReference type="NCBI Taxonomy" id="231916"/>
    <lineage>
        <taxon>Eukaryota</taxon>
        <taxon>Fungi</taxon>
        <taxon>Dikarya</taxon>
        <taxon>Basidiomycota</taxon>
        <taxon>Agaricomycotina</taxon>
        <taxon>Agaricomycetes</taxon>
        <taxon>Agaricomycetidae</taxon>
        <taxon>Agaricales</taxon>
        <taxon>Agaricineae</taxon>
        <taxon>Hymenogastraceae</taxon>
        <taxon>Gymnopilus</taxon>
    </lineage>
</organism>
<dbReference type="SUPFAM" id="SSF48264">
    <property type="entry name" value="Cytochrome P450"/>
    <property type="match status" value="2"/>
</dbReference>
<comment type="caution">
    <text evidence="10">The sequence shown here is derived from an EMBL/GenBank/DDBJ whole genome shotgun (WGS) entry which is preliminary data.</text>
</comment>
<dbReference type="PROSITE" id="PS00086">
    <property type="entry name" value="CYTOCHROME_P450"/>
    <property type="match status" value="2"/>
</dbReference>
<dbReference type="EMBL" id="NHYE01001426">
    <property type="protein sequence ID" value="PPQ95419.1"/>
    <property type="molecule type" value="Genomic_DNA"/>
</dbReference>
<evidence type="ECO:0000256" key="4">
    <source>
        <dbReference type="ARBA" id="ARBA00022617"/>
    </source>
</evidence>
<protein>
    <recommendedName>
        <fullName evidence="12">Cytochrome P450</fullName>
    </recommendedName>
</protein>
<dbReference type="GO" id="GO:0020037">
    <property type="term" value="F:heme binding"/>
    <property type="evidence" value="ECO:0007669"/>
    <property type="project" value="InterPro"/>
</dbReference>
<keyword evidence="6" id="KW-0560">Oxidoreductase</keyword>
<sequence length="995" mass="111791">MSNFTIVGSLLAGAALLWTWAKRSQNNPPLPPGPPADPFIGHLRMLPAEHSDVFFYELSKTYGKVAHLRIPGRTMIILNSAQAAVDLLDKKSAIYSDRAPSDVFMLMGWDQNTVFIPYGKRFHRHRKMLNEYFSHEKCADYLPFQALEARRLIQNLLKNPEKFNDHLNRFSTAIILRIDYGHEIVSDDDPYLKIMADVGYCITHCAPPGSNLVDLVPIMKYLPAWFPGTFPATQARSYKPIVDLMHDYPMEDVKKQMAEGTAKESFLLTHIEGRQREGFDYPYTVDDVKGGSGVIYSAGADTTWSSLSIFMLAMVLYPEAQQQAQKEIDELLGPDRLPEFDDRPNLPYLECVVQETYRWNNAVPTGVPHRSMEDDIYNGMFIPKGSIIVANTRWVTSTGSWLNLNALLRGITLDEDLYKDPHTFDPSRYLRGEPHPVGQFGFGRRICPGRHLADSSVWVAIASILSAFRISPVNGSDGKPIIPKEEFLSGITSMASELIIVGSLLMGALLLWASVRRSHWQDHAPLPPGPPADPIIGHLRIIPAENNGDFFYELSKAYGKVTHLRIPGRTIIILNSAQAAVDLLDKRSAIYSDRAPSDVFMLMGWDQSTTFLPYGKRLLRHRKMLNQYFSHEKCADYLPFQASEARNLIQNFLKSPERFDDHLNRFSTAIVLRIDYGHEIVSDDDPYLKIMADAGYCISHCAPPGSNLVDLVPIMKYLPSWFPGTFPATQARSYKPIVDLMHDYPMDDVKNQMANGTAKDSFLLTHIEGLQQEGFNYAYTLDDVKGASGTIYTAGADTTWSSLSTFILAMVLYPAAQKQAHKEIDELLGPNRLPEFDDRPNLPFLDCIVQETYRWNNAVPTGVPHRSTEDDVYDGMFIPKGSIVVANIRGITLDEDMYKNPHTFDPSRYLRGEPHSVSQFGFGRRICPGRHLADSSVWIAVASILAAFVISPANGPDGKPMIPKEEYLSGITSHPKPFKCLIVPRNEKANGIMEH</sequence>
<dbReference type="InterPro" id="IPR001128">
    <property type="entry name" value="Cyt_P450"/>
</dbReference>
<dbReference type="Proteomes" id="UP000284706">
    <property type="component" value="Unassembled WGS sequence"/>
</dbReference>
<dbReference type="InParanoid" id="A0A409XXC5"/>
<evidence type="ECO:0000256" key="9">
    <source>
        <dbReference type="SAM" id="SignalP"/>
    </source>
</evidence>
<dbReference type="InterPro" id="IPR050364">
    <property type="entry name" value="Cytochrome_P450_fung"/>
</dbReference>